<dbReference type="STRING" id="946333.A4W93_00820"/>
<dbReference type="RefSeq" id="WP_085748805.1">
    <property type="nucleotide sequence ID" value="NZ_BSPR01000010.1"/>
</dbReference>
<protein>
    <recommendedName>
        <fullName evidence="1">Serine aminopeptidase S33 domain-containing protein</fullName>
    </recommendedName>
</protein>
<dbReference type="InterPro" id="IPR050266">
    <property type="entry name" value="AB_hydrolase_sf"/>
</dbReference>
<dbReference type="SUPFAM" id="SSF53474">
    <property type="entry name" value="alpha/beta-Hydrolases"/>
    <property type="match status" value="1"/>
</dbReference>
<keyword evidence="3" id="KW-1185">Reference proteome</keyword>
<dbReference type="EMBL" id="CP015118">
    <property type="protein sequence ID" value="ARN18573.1"/>
    <property type="molecule type" value="Genomic_DNA"/>
</dbReference>
<organism evidence="2 3">
    <name type="scientific">Piscinibacter gummiphilus</name>
    <dbReference type="NCBI Taxonomy" id="946333"/>
    <lineage>
        <taxon>Bacteria</taxon>
        <taxon>Pseudomonadati</taxon>
        <taxon>Pseudomonadota</taxon>
        <taxon>Betaproteobacteria</taxon>
        <taxon>Burkholderiales</taxon>
        <taxon>Sphaerotilaceae</taxon>
        <taxon>Piscinibacter</taxon>
    </lineage>
</organism>
<dbReference type="Proteomes" id="UP000193427">
    <property type="component" value="Chromosome"/>
</dbReference>
<proteinExistence type="predicted"/>
<name>A0A1W6L2X4_9BURK</name>
<dbReference type="InterPro" id="IPR029058">
    <property type="entry name" value="AB_hydrolase_fold"/>
</dbReference>
<reference evidence="2 3" key="1">
    <citation type="submission" date="2016-04" db="EMBL/GenBank/DDBJ databases">
        <title>Complete genome sequence of natural rubber-degrading, novel Gram-negative bacterium, Rhizobacter gummiphilus strain NS21.</title>
        <authorList>
            <person name="Tabata M."/>
            <person name="Kasai D."/>
            <person name="Fukuda M."/>
        </authorList>
    </citation>
    <scope>NUCLEOTIDE SEQUENCE [LARGE SCALE GENOMIC DNA]</scope>
    <source>
        <strain evidence="2 3">NS21</strain>
    </source>
</reference>
<sequence>MSPAADTAVAAASPIASFYGGGRVVRGLARVLQAVQKFAPGFGTRAALGLFFTPLPSKRSARRLAVPAGWRVERWPFETGSMAVYRRADAEPGRPTVLLVHGWAGHGLQMQALGDAVAAAGLNPVLLDLPGHGRSDGWRSTLPQFVRALWAASARLGPLHAVVAHSMGALAASHALAHGLPAQRLALIATSPPPKLVLKWFAHGFGLGAAMSMRMRRLIEQREGIDLEHFEADELAPRLPRATLVVHDEDDRAAPAMLARRLADQVAGSRWLATRGLGHRRVLAEPQVLRVVAEHVTRPIGIDDSGQ</sequence>
<dbReference type="GO" id="GO:0016020">
    <property type="term" value="C:membrane"/>
    <property type="evidence" value="ECO:0007669"/>
    <property type="project" value="TreeGrafter"/>
</dbReference>
<evidence type="ECO:0000313" key="3">
    <source>
        <dbReference type="Proteomes" id="UP000193427"/>
    </source>
</evidence>
<gene>
    <name evidence="2" type="ORF">A4W93_00820</name>
</gene>
<dbReference type="InterPro" id="IPR022742">
    <property type="entry name" value="Hydrolase_4"/>
</dbReference>
<dbReference type="OrthoDB" id="9799989at2"/>
<dbReference type="Gene3D" id="3.40.50.1820">
    <property type="entry name" value="alpha/beta hydrolase"/>
    <property type="match status" value="1"/>
</dbReference>
<evidence type="ECO:0000259" key="1">
    <source>
        <dbReference type="Pfam" id="PF12146"/>
    </source>
</evidence>
<accession>A0A1W6L2X4</accession>
<dbReference type="PANTHER" id="PTHR43798:SF33">
    <property type="entry name" value="HYDROLASE, PUTATIVE (AFU_ORTHOLOGUE AFUA_2G14860)-RELATED"/>
    <property type="match status" value="1"/>
</dbReference>
<dbReference type="PANTHER" id="PTHR43798">
    <property type="entry name" value="MONOACYLGLYCEROL LIPASE"/>
    <property type="match status" value="1"/>
</dbReference>
<feature type="domain" description="Serine aminopeptidase S33" evidence="1">
    <location>
        <begin position="94"/>
        <end position="198"/>
    </location>
</feature>
<dbReference type="Pfam" id="PF12146">
    <property type="entry name" value="Hydrolase_4"/>
    <property type="match status" value="1"/>
</dbReference>
<evidence type="ECO:0000313" key="2">
    <source>
        <dbReference type="EMBL" id="ARN18573.1"/>
    </source>
</evidence>
<dbReference type="AlphaFoldDB" id="A0A1W6L2X4"/>
<dbReference type="KEGG" id="rgu:A4W93_00820"/>